<keyword evidence="3" id="KW-1185">Reference proteome</keyword>
<proteinExistence type="predicted"/>
<evidence type="ECO:0000313" key="2">
    <source>
        <dbReference type="EMBL" id="SHM27859.1"/>
    </source>
</evidence>
<dbReference type="AlphaFoldDB" id="A0A1M7HHC9"/>
<evidence type="ECO:0000256" key="1">
    <source>
        <dbReference type="SAM" id="SignalP"/>
    </source>
</evidence>
<reference evidence="2 3" key="1">
    <citation type="submission" date="2016-11" db="EMBL/GenBank/DDBJ databases">
        <authorList>
            <person name="Jaros S."/>
            <person name="Januszkiewicz K."/>
            <person name="Wedrychowicz H."/>
        </authorList>
    </citation>
    <scope>NUCLEOTIDE SEQUENCE [LARGE SCALE GENOMIC DNA]</scope>
    <source>
        <strain evidence="2 3">ACAM 12</strain>
    </source>
</reference>
<dbReference type="OrthoDB" id="7064581at2"/>
<dbReference type="Proteomes" id="UP000190911">
    <property type="component" value="Chromosome I"/>
</dbReference>
<feature type="chain" id="PRO_5012206929" evidence="1">
    <location>
        <begin position="25"/>
        <end position="134"/>
    </location>
</feature>
<keyword evidence="2" id="KW-0969">Cilium</keyword>
<dbReference type="InParanoid" id="A0A1M7HHC9"/>
<feature type="signal peptide" evidence="1">
    <location>
        <begin position="1"/>
        <end position="24"/>
    </location>
</feature>
<gene>
    <name evidence="2" type="ORF">SAMN05878437_2135</name>
</gene>
<dbReference type="RefSeq" id="WP_079553506.1">
    <property type="nucleotide sequence ID" value="NZ_LT670847.1"/>
</dbReference>
<keyword evidence="2" id="KW-0282">Flagellum</keyword>
<keyword evidence="2" id="KW-0966">Cell projection</keyword>
<dbReference type="InterPro" id="IPR009420">
    <property type="entry name" value="FlhE"/>
</dbReference>
<evidence type="ECO:0000313" key="3">
    <source>
        <dbReference type="Proteomes" id="UP000190911"/>
    </source>
</evidence>
<organism evidence="2 3">
    <name type="scientific">Vreelandella subglaciescola</name>
    <dbReference type="NCBI Taxonomy" id="29571"/>
    <lineage>
        <taxon>Bacteria</taxon>
        <taxon>Pseudomonadati</taxon>
        <taxon>Pseudomonadota</taxon>
        <taxon>Gammaproteobacteria</taxon>
        <taxon>Oceanospirillales</taxon>
        <taxon>Halomonadaceae</taxon>
        <taxon>Vreelandella</taxon>
    </lineage>
</organism>
<name>A0A1M7HHC9_9GAMM</name>
<accession>A0A1M7HHC9</accession>
<sequence length="134" mass="14404">MHLKLARALIGIWLLLAGLPAAFAATGSWVASVPGTMVAMSDRPGASQNAVPPSGNATGRAIERVQWRFSPPAGKAVEAWLCHPQGCLALAQQRGTTRAFAGYRADVPLHFRFRLPSGQRPFRVTGLQVIVNYQ</sequence>
<dbReference type="EMBL" id="LT670847">
    <property type="protein sequence ID" value="SHM27859.1"/>
    <property type="molecule type" value="Genomic_DNA"/>
</dbReference>
<dbReference type="Pfam" id="PF06366">
    <property type="entry name" value="FlhE"/>
    <property type="match status" value="1"/>
</dbReference>
<keyword evidence="1" id="KW-0732">Signal</keyword>
<protein>
    <submittedName>
        <fullName evidence="2">Flagellar protein FlhE</fullName>
    </submittedName>
</protein>
<dbReference type="STRING" id="29571.SAMN05878437_2135"/>